<evidence type="ECO:0000259" key="2">
    <source>
        <dbReference type="Pfam" id="PF00501"/>
    </source>
</evidence>
<dbReference type="Pfam" id="PF00501">
    <property type="entry name" value="AMP-binding"/>
    <property type="match status" value="1"/>
</dbReference>
<keyword evidence="5" id="KW-1185">Reference proteome</keyword>
<dbReference type="GO" id="GO:0016878">
    <property type="term" value="F:acid-thiol ligase activity"/>
    <property type="evidence" value="ECO:0007669"/>
    <property type="project" value="UniProtKB-ARBA"/>
</dbReference>
<evidence type="ECO:0000256" key="1">
    <source>
        <dbReference type="SAM" id="MobiDB-lite"/>
    </source>
</evidence>
<name>A0A4Q7M5C5_9MICO</name>
<dbReference type="OrthoDB" id="9803968at2"/>
<dbReference type="InterPro" id="IPR025110">
    <property type="entry name" value="AMP-bd_C"/>
</dbReference>
<dbReference type="InterPro" id="IPR050237">
    <property type="entry name" value="ATP-dep_AMP-bd_enzyme"/>
</dbReference>
<dbReference type="Gene3D" id="3.40.50.12780">
    <property type="entry name" value="N-terminal domain of ligase-like"/>
    <property type="match status" value="1"/>
</dbReference>
<dbReference type="AlphaFoldDB" id="A0A4Q7M5C5"/>
<feature type="domain" description="AMP-dependent synthetase/ligase" evidence="2">
    <location>
        <begin position="15"/>
        <end position="357"/>
    </location>
</feature>
<reference evidence="4 5" key="1">
    <citation type="submission" date="2019-02" db="EMBL/GenBank/DDBJ databases">
        <title>Sequencing the genomes of 1000 actinobacteria strains.</title>
        <authorList>
            <person name="Klenk H.-P."/>
        </authorList>
    </citation>
    <scope>NUCLEOTIDE SEQUENCE [LARGE SCALE GENOMIC DNA]</scope>
    <source>
        <strain evidence="4 5">DSM 16932</strain>
    </source>
</reference>
<protein>
    <submittedName>
        <fullName evidence="4">Acyl-CoA synthetase (AMP-forming)/AMP-acid ligase II</fullName>
    </submittedName>
</protein>
<dbReference type="EMBL" id="SGWX01000001">
    <property type="protein sequence ID" value="RZS61842.1"/>
    <property type="molecule type" value="Genomic_DNA"/>
</dbReference>
<dbReference type="SUPFAM" id="SSF56801">
    <property type="entry name" value="Acetyl-CoA synthetase-like"/>
    <property type="match status" value="1"/>
</dbReference>
<dbReference type="PANTHER" id="PTHR43767">
    <property type="entry name" value="LONG-CHAIN-FATTY-ACID--COA LIGASE"/>
    <property type="match status" value="1"/>
</dbReference>
<evidence type="ECO:0000259" key="3">
    <source>
        <dbReference type="Pfam" id="PF13193"/>
    </source>
</evidence>
<dbReference type="Proteomes" id="UP000293852">
    <property type="component" value="Unassembled WGS sequence"/>
</dbReference>
<dbReference type="Pfam" id="PF13193">
    <property type="entry name" value="AMP-binding_C"/>
    <property type="match status" value="1"/>
</dbReference>
<comment type="caution">
    <text evidence="4">The sequence shown here is derived from an EMBL/GenBank/DDBJ whole genome shotgun (WGS) entry which is preliminary data.</text>
</comment>
<dbReference type="Gene3D" id="3.30.300.30">
    <property type="match status" value="1"/>
</dbReference>
<sequence length="507" mass="54246">MSTTTDYLLGRAVDDAVAFVDGGAEHTYGELRSDVSAWAESLADLALPVGSPVAILAPNGLFWIAAYLATMSLGLVCVPIAATLPAEEVTARVRWVGARAVFLGRRFARRSAAYVPDGTPVLAEGDLAPDPHRRRPSLPPPDVDPHDDAAWLFTSGTTGRPRAVRITHRNIQANTESILTYLALRPDERTLSALPFTYVFGASLLHTHLRLGARLVNQPTFAFPESVVTRLDAEQCTGFAGVPSMFHLLLRNSSFRHRPLPALRTIQQAGGRLPPALVDELVQAQPHARVFVMYGQTEATARLSYLPPEQLATRPGSIGRGIPGVRLRVVGADGEDVAPGQIGEIFACGENISPGYLRDDAATALKMPGGELRSGDLATVDADGYLYVVDRNEDFIKSWGYRIASQEVEAAAMEHPGLVHAAAVGVPDDAAGERIELVVVPRPGFDVTASEVLDLCRARLARHMAPSAVHLVEALPLSANGKVLKREVRSLCADLAAGLSPAPIPVH</sequence>
<evidence type="ECO:0000313" key="4">
    <source>
        <dbReference type="EMBL" id="RZS61842.1"/>
    </source>
</evidence>
<dbReference type="InterPro" id="IPR000873">
    <property type="entry name" value="AMP-dep_synth/lig_dom"/>
</dbReference>
<organism evidence="4 5">
    <name type="scientific">Xylanimonas ulmi</name>
    <dbReference type="NCBI Taxonomy" id="228973"/>
    <lineage>
        <taxon>Bacteria</taxon>
        <taxon>Bacillati</taxon>
        <taxon>Actinomycetota</taxon>
        <taxon>Actinomycetes</taxon>
        <taxon>Micrococcales</taxon>
        <taxon>Promicromonosporaceae</taxon>
        <taxon>Xylanimonas</taxon>
    </lineage>
</organism>
<dbReference type="PANTHER" id="PTHR43767:SF1">
    <property type="entry name" value="NONRIBOSOMAL PEPTIDE SYNTHASE PES1 (EUROFUNG)-RELATED"/>
    <property type="match status" value="1"/>
</dbReference>
<dbReference type="RefSeq" id="WP_130414838.1">
    <property type="nucleotide sequence ID" value="NZ_SGWX01000001.1"/>
</dbReference>
<accession>A0A4Q7M5C5</accession>
<dbReference type="InterPro" id="IPR042099">
    <property type="entry name" value="ANL_N_sf"/>
</dbReference>
<gene>
    <name evidence="4" type="ORF">EV386_2154</name>
</gene>
<proteinExistence type="predicted"/>
<evidence type="ECO:0000313" key="5">
    <source>
        <dbReference type="Proteomes" id="UP000293852"/>
    </source>
</evidence>
<dbReference type="InterPro" id="IPR045851">
    <property type="entry name" value="AMP-bd_C_sf"/>
</dbReference>
<feature type="domain" description="AMP-binding enzyme C-terminal" evidence="3">
    <location>
        <begin position="407"/>
        <end position="482"/>
    </location>
</feature>
<keyword evidence="4" id="KW-0436">Ligase</keyword>
<feature type="region of interest" description="Disordered" evidence="1">
    <location>
        <begin position="122"/>
        <end position="146"/>
    </location>
</feature>